<name>A0A9K3DBF5_9EUKA</name>
<sequence length="267" mass="28539">TTGSEAIYVAEEDVALTVTVKDVYGNDHDYRTTPQVAVLVDTTTAGTDDLYLDFDNQSMEFTGTWDAVTVSGDHTFYVYDSQDMTTLLDSFIVTLQPAEVTTVPDDDVEPGEVPPTASEIEELETNGEVVANAIAGETLDVTVSLKDKYGNPITEPKEVYIEFAGEANDASAKGLFRVKESVLATQGTTPDTAHLYTASVPTPTVPGEKTIDVEVDGEPFLQTQVTVDPAPPALDASSFAAADDGALEFSAGYSALLKVSLRDQYDN</sequence>
<dbReference type="EMBL" id="BDIP01007157">
    <property type="protein sequence ID" value="GIQ91105.1"/>
    <property type="molecule type" value="Genomic_DNA"/>
</dbReference>
<accession>A0A9K3DBF5</accession>
<feature type="non-terminal residue" evidence="1">
    <location>
        <position position="267"/>
    </location>
</feature>
<evidence type="ECO:0000313" key="1">
    <source>
        <dbReference type="EMBL" id="GIQ91105.1"/>
    </source>
</evidence>
<comment type="caution">
    <text evidence="1">The sequence shown here is derived from an EMBL/GenBank/DDBJ whole genome shotgun (WGS) entry which is preliminary data.</text>
</comment>
<proteinExistence type="predicted"/>
<reference evidence="1 2" key="1">
    <citation type="journal article" date="2018" name="PLoS ONE">
        <title>The draft genome of Kipferlia bialata reveals reductive genome evolution in fornicate parasites.</title>
        <authorList>
            <person name="Tanifuji G."/>
            <person name="Takabayashi S."/>
            <person name="Kume K."/>
            <person name="Takagi M."/>
            <person name="Nakayama T."/>
            <person name="Kamikawa R."/>
            <person name="Inagaki Y."/>
            <person name="Hashimoto T."/>
        </authorList>
    </citation>
    <scope>NUCLEOTIDE SEQUENCE [LARGE SCALE GENOMIC DNA]</scope>
    <source>
        <strain evidence="1">NY0173</strain>
    </source>
</reference>
<keyword evidence="2" id="KW-1185">Reference proteome</keyword>
<dbReference type="Proteomes" id="UP000265618">
    <property type="component" value="Unassembled WGS sequence"/>
</dbReference>
<evidence type="ECO:0008006" key="3">
    <source>
        <dbReference type="Google" id="ProtNLM"/>
    </source>
</evidence>
<dbReference type="InterPro" id="IPR013783">
    <property type="entry name" value="Ig-like_fold"/>
</dbReference>
<feature type="non-terminal residue" evidence="1">
    <location>
        <position position="1"/>
    </location>
</feature>
<organism evidence="1 2">
    <name type="scientific">Kipferlia bialata</name>
    <dbReference type="NCBI Taxonomy" id="797122"/>
    <lineage>
        <taxon>Eukaryota</taxon>
        <taxon>Metamonada</taxon>
        <taxon>Carpediemonas-like organisms</taxon>
        <taxon>Kipferlia</taxon>
    </lineage>
</organism>
<gene>
    <name evidence="1" type="ORF">KIPB_014196</name>
</gene>
<protein>
    <recommendedName>
        <fullName evidence="3">Big-1 domain-containing protein</fullName>
    </recommendedName>
</protein>
<evidence type="ECO:0000313" key="2">
    <source>
        <dbReference type="Proteomes" id="UP000265618"/>
    </source>
</evidence>
<dbReference type="Gene3D" id="2.60.40.10">
    <property type="entry name" value="Immunoglobulins"/>
    <property type="match status" value="1"/>
</dbReference>
<dbReference type="AlphaFoldDB" id="A0A9K3DBF5"/>